<dbReference type="SUPFAM" id="SSF160240">
    <property type="entry name" value="Cation efflux protein cytoplasmic domain-like"/>
    <property type="match status" value="1"/>
</dbReference>
<feature type="transmembrane region" description="Helical" evidence="6">
    <location>
        <begin position="113"/>
        <end position="134"/>
    </location>
</feature>
<dbReference type="PANTHER" id="PTHR13414:SF9">
    <property type="entry name" value="PROTON-COUPLED ZINC ANTIPORTER SLC30A9, MITOCHONDRIAL"/>
    <property type="match status" value="1"/>
</dbReference>
<dbReference type="GO" id="GO:0006829">
    <property type="term" value="P:zinc ion transport"/>
    <property type="evidence" value="ECO:0007669"/>
    <property type="project" value="InterPro"/>
</dbReference>
<dbReference type="Proteomes" id="UP000500767">
    <property type="component" value="Chromosome"/>
</dbReference>
<evidence type="ECO:0000256" key="1">
    <source>
        <dbReference type="ARBA" id="ARBA00004141"/>
    </source>
</evidence>
<evidence type="ECO:0000256" key="2">
    <source>
        <dbReference type="ARBA" id="ARBA00022448"/>
    </source>
</evidence>
<keyword evidence="4 6" id="KW-1133">Transmembrane helix</keyword>
<feature type="transmembrane region" description="Helical" evidence="6">
    <location>
        <begin position="76"/>
        <end position="97"/>
    </location>
</feature>
<dbReference type="InterPro" id="IPR058533">
    <property type="entry name" value="Cation_efflux_TM"/>
</dbReference>
<keyword evidence="3 6" id="KW-0812">Transmembrane</keyword>
<proteinExistence type="predicted"/>
<dbReference type="KEGG" id="lck:HN018_15800"/>
<feature type="transmembrane region" description="Helical" evidence="6">
    <location>
        <begin position="193"/>
        <end position="211"/>
    </location>
</feature>
<dbReference type="Gene3D" id="1.20.1510.10">
    <property type="entry name" value="Cation efflux protein transmembrane domain"/>
    <property type="match status" value="1"/>
</dbReference>
<evidence type="ECO:0000313" key="8">
    <source>
        <dbReference type="EMBL" id="QKE91313.1"/>
    </source>
</evidence>
<feature type="domain" description="Cation efflux protein transmembrane" evidence="7">
    <location>
        <begin position="11"/>
        <end position="217"/>
    </location>
</feature>
<keyword evidence="2" id="KW-0813">Transport</keyword>
<dbReference type="GO" id="GO:0008324">
    <property type="term" value="F:monoatomic cation transmembrane transporter activity"/>
    <property type="evidence" value="ECO:0007669"/>
    <property type="project" value="InterPro"/>
</dbReference>
<dbReference type="NCBIfam" id="TIGR01297">
    <property type="entry name" value="CDF"/>
    <property type="match status" value="1"/>
</dbReference>
<name>A0A6M8HS48_9PROT</name>
<protein>
    <submittedName>
        <fullName evidence="8">Cation transporter</fullName>
    </submittedName>
</protein>
<comment type="subcellular location">
    <subcellularLocation>
        <location evidence="1">Membrane</location>
        <topology evidence="1">Multi-pass membrane protein</topology>
    </subcellularLocation>
</comment>
<dbReference type="AlphaFoldDB" id="A0A6M8HS48"/>
<dbReference type="RefSeq" id="WP_171833163.1">
    <property type="nucleotide sequence ID" value="NZ_CP053708.1"/>
</dbReference>
<dbReference type="GO" id="GO:0016020">
    <property type="term" value="C:membrane"/>
    <property type="evidence" value="ECO:0007669"/>
    <property type="project" value="UniProtKB-SubCell"/>
</dbReference>
<accession>A0A6M8HS48</accession>
<keyword evidence="5 6" id="KW-0472">Membrane</keyword>
<evidence type="ECO:0000313" key="9">
    <source>
        <dbReference type="Proteomes" id="UP000500767"/>
    </source>
</evidence>
<evidence type="ECO:0000256" key="6">
    <source>
        <dbReference type="SAM" id="Phobius"/>
    </source>
</evidence>
<evidence type="ECO:0000256" key="3">
    <source>
        <dbReference type="ARBA" id="ARBA00022692"/>
    </source>
</evidence>
<feature type="transmembrane region" description="Helical" evidence="6">
    <location>
        <begin position="9"/>
        <end position="30"/>
    </location>
</feature>
<evidence type="ECO:0000256" key="5">
    <source>
        <dbReference type="ARBA" id="ARBA00023136"/>
    </source>
</evidence>
<dbReference type="InterPro" id="IPR027469">
    <property type="entry name" value="Cation_efflux_TMD_sf"/>
</dbReference>
<dbReference type="InterPro" id="IPR036837">
    <property type="entry name" value="Cation_efflux_CTD_sf"/>
</dbReference>
<evidence type="ECO:0000259" key="7">
    <source>
        <dbReference type="Pfam" id="PF01545"/>
    </source>
</evidence>
<dbReference type="EMBL" id="CP053708">
    <property type="protein sequence ID" value="QKE91313.1"/>
    <property type="molecule type" value="Genomic_DNA"/>
</dbReference>
<dbReference type="InterPro" id="IPR040177">
    <property type="entry name" value="SLC30A9"/>
</dbReference>
<dbReference type="InterPro" id="IPR002524">
    <property type="entry name" value="Cation_efflux"/>
</dbReference>
<organism evidence="8 9">
    <name type="scientific">Lichenicola cladoniae</name>
    <dbReference type="NCBI Taxonomy" id="1484109"/>
    <lineage>
        <taxon>Bacteria</taxon>
        <taxon>Pseudomonadati</taxon>
        <taxon>Pseudomonadota</taxon>
        <taxon>Alphaproteobacteria</taxon>
        <taxon>Acetobacterales</taxon>
        <taxon>Acetobacteraceae</taxon>
        <taxon>Lichenicola</taxon>
    </lineage>
</organism>
<reference evidence="8 9" key="1">
    <citation type="journal article" date="2014" name="World J. Microbiol. Biotechnol.">
        <title>Biodiversity and physiological characteristics of Antarctic and Arctic lichens-associated bacteria.</title>
        <authorList>
            <person name="Lee Y.M."/>
            <person name="Kim E.H."/>
            <person name="Lee H.K."/>
            <person name="Hong S.G."/>
        </authorList>
    </citation>
    <scope>NUCLEOTIDE SEQUENCE [LARGE SCALE GENOMIC DNA]</scope>
    <source>
        <strain evidence="8 9">PAMC 26569</strain>
    </source>
</reference>
<gene>
    <name evidence="8" type="ORF">HN018_15800</name>
</gene>
<dbReference type="Pfam" id="PF01545">
    <property type="entry name" value="Cation_efflux"/>
    <property type="match status" value="1"/>
</dbReference>
<sequence length="323" mass="35214">MARSSSRLVIYAALGGNILVALTKFGAAFWTGSAAMLSEAIHSVVDCGNQLLLLLGLRQAARPADALHPFGYGLQLYFWTFVVAVLIFGVGAGVSVIEGIDKIRHPHVVTDAWLIYLVLALGILFEGGVWLVALREFRRHKGKQGWLEAIRHSKDPTMFTVLFEDTAALLGLFTALIGIWLAQVLDLPVLDGVASIVIGVILAGTASFLAWECKSLLTGEGASAEVQAGIRRIVAEEPLVARTNEVLTMHFGPQDVLLALSLDFVDRCGAVDIEQAVSRIERRVRASHPEVTRVFVEAQDREAHRLVEEERTRARLEDETGEG</sequence>
<feature type="transmembrane region" description="Helical" evidence="6">
    <location>
        <begin position="161"/>
        <end position="181"/>
    </location>
</feature>
<dbReference type="SUPFAM" id="SSF161111">
    <property type="entry name" value="Cation efflux protein transmembrane domain-like"/>
    <property type="match status" value="1"/>
</dbReference>
<keyword evidence="9" id="KW-1185">Reference proteome</keyword>
<dbReference type="PANTHER" id="PTHR13414">
    <property type="entry name" value="HUEL-CATION TRANSPORTER"/>
    <property type="match status" value="1"/>
</dbReference>
<evidence type="ECO:0000256" key="4">
    <source>
        <dbReference type="ARBA" id="ARBA00022989"/>
    </source>
</evidence>